<sequence length="615" mass="70936">MVLLHGFITFAYITILSFSVLGMNNLKKTGLGNLIQDLKFKPVIFIDSKKVLSPMKRFWGKDKTREGSREFLFDQYSSFYETSQFFKKHQSQKESGLKALAIRVSILLNKPELHSGSLKSLLQDKQELANACEILASQALKTPEKLNSFERIWVVGILAGLTKGKQDFKIPKDLSNQVYLEIQAALHYEAQITKTFKDWIPNKKIGSQISGSRLEELLNRADIIGEHESQRPPKSNNQPIDNLVSHFLMEVELPKEENMISNIIGQLRQIFKTMEYNSREGRYTRDIFEHLSFYSTQFKHLLRSALEDGPFWRDLHISLVKNDVIELSNKLQPILQSFHVGIGHSLYEILKTPNPNPKYFEDAILNLLGKLKEISIESSENLIDAYNLLIAHSFLSSSAEETIITRIQVDPIAHSGISKALAAVYPDFVIEEVNVVDYRLRTPLLPPINFLYKSQKENRMDRFYIRVQDILKNHETLPDQSFGIGLEFLLIIIQLYPEHENYLIKYLNKDVILKKESLLEAIDQLTYKHKFSWRGEEDKLSNELKTFASKLKSKIQNQLPQAEAKNLVSMKARQEAESLSLVPLKKEFKIIIGKEEFDFNPQNWDSFQAPRSTQN</sequence>
<keyword evidence="1" id="KW-1133">Transmembrane helix</keyword>
<dbReference type="RefSeq" id="XP_007406222.1">
    <property type="nucleotide sequence ID" value="XM_007406160.1"/>
</dbReference>
<dbReference type="AlphaFoldDB" id="F4RAN7"/>
<accession>F4RAN7</accession>
<keyword evidence="1" id="KW-0472">Membrane</keyword>
<dbReference type="InParanoid" id="F4RAN7"/>
<proteinExistence type="predicted"/>
<evidence type="ECO:0000256" key="1">
    <source>
        <dbReference type="SAM" id="Phobius"/>
    </source>
</evidence>
<keyword evidence="3" id="KW-1185">Reference proteome</keyword>
<dbReference type="KEGG" id="mlr:MELLADRAFT_103137"/>
<gene>
    <name evidence="2" type="ORF">MELLADRAFT_103137</name>
</gene>
<evidence type="ECO:0000313" key="2">
    <source>
        <dbReference type="EMBL" id="EGG10753.1"/>
    </source>
</evidence>
<dbReference type="EMBL" id="GL883094">
    <property type="protein sequence ID" value="EGG10753.1"/>
    <property type="molecule type" value="Genomic_DNA"/>
</dbReference>
<name>F4RAN7_MELLP</name>
<evidence type="ECO:0000313" key="3">
    <source>
        <dbReference type="Proteomes" id="UP000001072"/>
    </source>
</evidence>
<dbReference type="VEuPathDB" id="FungiDB:MELLADRAFT_103137"/>
<dbReference type="Proteomes" id="UP000001072">
    <property type="component" value="Unassembled WGS sequence"/>
</dbReference>
<reference evidence="3" key="1">
    <citation type="journal article" date="2011" name="Proc. Natl. Acad. Sci. U.S.A.">
        <title>Obligate biotrophy features unraveled by the genomic analysis of rust fungi.</title>
        <authorList>
            <person name="Duplessis S."/>
            <person name="Cuomo C.A."/>
            <person name="Lin Y.-C."/>
            <person name="Aerts A."/>
            <person name="Tisserant E."/>
            <person name="Veneault-Fourrey C."/>
            <person name="Joly D.L."/>
            <person name="Hacquard S."/>
            <person name="Amselem J."/>
            <person name="Cantarel B.L."/>
            <person name="Chiu R."/>
            <person name="Coutinho P.M."/>
            <person name="Feau N."/>
            <person name="Field M."/>
            <person name="Frey P."/>
            <person name="Gelhaye E."/>
            <person name="Goldberg J."/>
            <person name="Grabherr M.G."/>
            <person name="Kodira C.D."/>
            <person name="Kohler A."/>
            <person name="Kuees U."/>
            <person name="Lindquist E.A."/>
            <person name="Lucas S.M."/>
            <person name="Mago R."/>
            <person name="Mauceli E."/>
            <person name="Morin E."/>
            <person name="Murat C."/>
            <person name="Pangilinan J.L."/>
            <person name="Park R."/>
            <person name="Pearson M."/>
            <person name="Quesneville H."/>
            <person name="Rouhier N."/>
            <person name="Sakthikumar S."/>
            <person name="Salamov A.A."/>
            <person name="Schmutz J."/>
            <person name="Selles B."/>
            <person name="Shapiro H."/>
            <person name="Tanguay P."/>
            <person name="Tuskan G.A."/>
            <person name="Henrissat B."/>
            <person name="Van de Peer Y."/>
            <person name="Rouze P."/>
            <person name="Ellis J.G."/>
            <person name="Dodds P.N."/>
            <person name="Schein J.E."/>
            <person name="Zhong S."/>
            <person name="Hamelin R.C."/>
            <person name="Grigoriev I.V."/>
            <person name="Szabo L.J."/>
            <person name="Martin F."/>
        </authorList>
    </citation>
    <scope>NUCLEOTIDE SEQUENCE [LARGE SCALE GENOMIC DNA]</scope>
    <source>
        <strain evidence="3">98AG31 / pathotype 3-4-7</strain>
    </source>
</reference>
<dbReference type="HOGENOM" id="CLU_444149_0_0_1"/>
<organism evidence="3">
    <name type="scientific">Melampsora larici-populina (strain 98AG31 / pathotype 3-4-7)</name>
    <name type="common">Poplar leaf rust fungus</name>
    <dbReference type="NCBI Taxonomy" id="747676"/>
    <lineage>
        <taxon>Eukaryota</taxon>
        <taxon>Fungi</taxon>
        <taxon>Dikarya</taxon>
        <taxon>Basidiomycota</taxon>
        <taxon>Pucciniomycotina</taxon>
        <taxon>Pucciniomycetes</taxon>
        <taxon>Pucciniales</taxon>
        <taxon>Melampsoraceae</taxon>
        <taxon>Melampsora</taxon>
    </lineage>
</organism>
<protein>
    <submittedName>
        <fullName evidence="2">Uncharacterized protein</fullName>
    </submittedName>
</protein>
<keyword evidence="1" id="KW-0812">Transmembrane</keyword>
<dbReference type="GeneID" id="18921885"/>
<feature type="transmembrane region" description="Helical" evidence="1">
    <location>
        <begin position="6"/>
        <end position="26"/>
    </location>
</feature>
<dbReference type="OrthoDB" id="10421099at2759"/>